<dbReference type="SMART" id="SM00640">
    <property type="entry name" value="Glyco_32"/>
    <property type="match status" value="1"/>
</dbReference>
<name>A0A397HQX1_9EURO</name>
<dbReference type="PANTHER" id="PTHR42800">
    <property type="entry name" value="EXOINULINASE INUD (AFU_ORTHOLOGUE AFUA_5G00480)"/>
    <property type="match status" value="1"/>
</dbReference>
<evidence type="ECO:0000256" key="5">
    <source>
        <dbReference type="RuleBase" id="RU362110"/>
    </source>
</evidence>
<evidence type="ECO:0000256" key="1">
    <source>
        <dbReference type="ARBA" id="ARBA00009902"/>
    </source>
</evidence>
<evidence type="ECO:0000256" key="4">
    <source>
        <dbReference type="ARBA" id="ARBA00023295"/>
    </source>
</evidence>
<keyword evidence="9" id="KW-1185">Reference proteome</keyword>
<dbReference type="PANTHER" id="PTHR42800:SF3">
    <property type="entry name" value="GLYCOSYL HYDROLASE FAMILY 32 N-TERMINAL DOMAIN-CONTAINING PROTEIN"/>
    <property type="match status" value="1"/>
</dbReference>
<dbReference type="Proteomes" id="UP000215289">
    <property type="component" value="Unassembled WGS sequence"/>
</dbReference>
<dbReference type="EMBL" id="NIDN02000038">
    <property type="protein sequence ID" value="RLL99127.1"/>
    <property type="molecule type" value="Genomic_DNA"/>
</dbReference>
<dbReference type="STRING" id="1245748.A0A397HQX1"/>
<evidence type="ECO:0000313" key="9">
    <source>
        <dbReference type="Proteomes" id="UP000215289"/>
    </source>
</evidence>
<dbReference type="SUPFAM" id="SSF75005">
    <property type="entry name" value="Arabinanase/levansucrase/invertase"/>
    <property type="match status" value="1"/>
</dbReference>
<dbReference type="InterPro" id="IPR001362">
    <property type="entry name" value="Glyco_hydro_32"/>
</dbReference>
<dbReference type="Gene3D" id="2.115.10.20">
    <property type="entry name" value="Glycosyl hydrolase domain, family 43"/>
    <property type="match status" value="1"/>
</dbReference>
<evidence type="ECO:0000259" key="7">
    <source>
        <dbReference type="Pfam" id="PF08244"/>
    </source>
</evidence>
<dbReference type="Gene3D" id="2.60.120.560">
    <property type="entry name" value="Exo-inulinase, domain 1"/>
    <property type="match status" value="1"/>
</dbReference>
<evidence type="ECO:0000259" key="6">
    <source>
        <dbReference type="Pfam" id="PF00251"/>
    </source>
</evidence>
<dbReference type="InterPro" id="IPR023296">
    <property type="entry name" value="Glyco_hydro_beta-prop_sf"/>
</dbReference>
<evidence type="ECO:0000313" key="8">
    <source>
        <dbReference type="EMBL" id="RLL99127.1"/>
    </source>
</evidence>
<protein>
    <recommendedName>
        <fullName evidence="10">Glycosyl hydrolase family 32 N-terminal domain-containing protein</fullName>
    </recommendedName>
</protein>
<dbReference type="SUPFAM" id="SSF49899">
    <property type="entry name" value="Concanavalin A-like lectins/glucanases"/>
    <property type="match status" value="1"/>
</dbReference>
<evidence type="ECO:0000256" key="2">
    <source>
        <dbReference type="ARBA" id="ARBA00022729"/>
    </source>
</evidence>
<accession>A0A397HQX1</accession>
<dbReference type="OrthoDB" id="202537at2759"/>
<dbReference type="GO" id="GO:0005987">
    <property type="term" value="P:sucrose catabolic process"/>
    <property type="evidence" value="ECO:0007669"/>
    <property type="project" value="TreeGrafter"/>
</dbReference>
<dbReference type="AlphaFoldDB" id="A0A397HQX1"/>
<dbReference type="InterPro" id="IPR013189">
    <property type="entry name" value="Glyco_hydro_32_C"/>
</dbReference>
<feature type="domain" description="Glycosyl hydrolase family 32 N-terminal" evidence="6">
    <location>
        <begin position="79"/>
        <end position="435"/>
    </location>
</feature>
<keyword evidence="4 5" id="KW-0326">Glycosidase</keyword>
<comment type="caution">
    <text evidence="8">The sequence shown here is derived from an EMBL/GenBank/DDBJ whole genome shotgun (WGS) entry which is preliminary data.</text>
</comment>
<dbReference type="InterPro" id="IPR013320">
    <property type="entry name" value="ConA-like_dom_sf"/>
</dbReference>
<evidence type="ECO:0008006" key="10">
    <source>
        <dbReference type="Google" id="ProtNLM"/>
    </source>
</evidence>
<dbReference type="CDD" id="cd18621">
    <property type="entry name" value="GH32_XdINV-like"/>
    <property type="match status" value="1"/>
</dbReference>
<dbReference type="GO" id="GO:0004575">
    <property type="term" value="F:sucrose alpha-glucosidase activity"/>
    <property type="evidence" value="ECO:0007669"/>
    <property type="project" value="TreeGrafter"/>
</dbReference>
<dbReference type="Pfam" id="PF08244">
    <property type="entry name" value="Glyco_hydro_32C"/>
    <property type="match status" value="1"/>
</dbReference>
<reference evidence="8 9" key="1">
    <citation type="submission" date="2018-08" db="EMBL/GenBank/DDBJ databases">
        <title>Draft genome sequences of two Aspergillus turcosus clinical strains isolated from bronchoalveolar lavage fluid: one azole-susceptible and the other azole-resistant.</title>
        <authorList>
            <person name="Parent-Michaud M."/>
            <person name="Dufresne P.J."/>
            <person name="Fournier E."/>
            <person name="Martineau C."/>
            <person name="Moreira S."/>
            <person name="Perkins V."/>
            <person name="De Repentigny L."/>
            <person name="Dufresne S.F."/>
        </authorList>
    </citation>
    <scope>NUCLEOTIDE SEQUENCE [LARGE SCALE GENOMIC DNA]</scope>
    <source>
        <strain evidence="8">HMR AF 1038</strain>
    </source>
</reference>
<dbReference type="Pfam" id="PF00251">
    <property type="entry name" value="Glyco_hydro_32N"/>
    <property type="match status" value="1"/>
</dbReference>
<keyword evidence="3 5" id="KW-0378">Hydrolase</keyword>
<comment type="similarity">
    <text evidence="1 5">Belongs to the glycosyl hydrolase 32 family.</text>
</comment>
<dbReference type="InterPro" id="IPR013148">
    <property type="entry name" value="Glyco_hydro_32_N"/>
</dbReference>
<feature type="domain" description="Glycosyl hydrolase family 32 C-terminal" evidence="7">
    <location>
        <begin position="509"/>
        <end position="651"/>
    </location>
</feature>
<gene>
    <name evidence="8" type="ORF">CFD26_106605</name>
</gene>
<proteinExistence type="inferred from homology"/>
<keyword evidence="2" id="KW-0732">Signal</keyword>
<sequence length="662" mass="74700">MGKVWGKRQLRLTFDMLLPLPHVAELNRISAMRRKWQLNIGDDSPTPRLSSRSEFRYRRRVQMSNQTSPRPTIHFTALCWINDPCAPGYDPKTRLYHLFYQCNPYGCEWGNMSWGHITSKDLVTWTRSPGPAAIQPSEEYDKDGVFTGCFDPHIADNSREDAQLRVFYSSVSHLPFHWSTPPYPRNAAGVSMATSNDGGATWVKSHKNPVLRGEPEDIQVSGFRDPYISRWPAMDDARGIQHSAMYGVISGGIQDKGPTAFLYAIEGEDLTEWRYLGPLVDNILCRSQPSEKWTGNYGLNWECTNIMTFTTGCGAASTEKHCLILGAEGDVERDHIRAHPRPSTLPPRTVRSLLWMIGDLSTSSHDQTENEAHPRFQFTSGGFLDHGCLYAANSFVDPTGRRIMYGWIPEEDVPLEYCERRGWNGALAVPRELLLLCIPNVTGTLRTPLSEICCCETVRRNGSSLDAYTLGIRPISELSTVRENCFSSQEFNHISLPRPDSRLTPLSVVYYPCWELEATICIPPTGCESVGFYIRQKTDPSTYFSIIFSTVEETISIDRGASTRDPNINTCPEKGPFTLFFKEDTSGPNMALEKLHLRAIWDSGILEVYANDRFALTTMVYFRDHSTENEILAFAAGEAQSVIFEEVKVWDGLNAMNSLFND</sequence>
<organism evidence="8 9">
    <name type="scientific">Aspergillus turcosus</name>
    <dbReference type="NCBI Taxonomy" id="1245748"/>
    <lineage>
        <taxon>Eukaryota</taxon>
        <taxon>Fungi</taxon>
        <taxon>Dikarya</taxon>
        <taxon>Ascomycota</taxon>
        <taxon>Pezizomycotina</taxon>
        <taxon>Eurotiomycetes</taxon>
        <taxon>Eurotiomycetidae</taxon>
        <taxon>Eurotiales</taxon>
        <taxon>Aspergillaceae</taxon>
        <taxon>Aspergillus</taxon>
        <taxon>Aspergillus subgen. Fumigati</taxon>
    </lineage>
</organism>
<evidence type="ECO:0000256" key="3">
    <source>
        <dbReference type="ARBA" id="ARBA00022801"/>
    </source>
</evidence>
<dbReference type="GO" id="GO:0005737">
    <property type="term" value="C:cytoplasm"/>
    <property type="evidence" value="ECO:0007669"/>
    <property type="project" value="TreeGrafter"/>
</dbReference>